<evidence type="ECO:0000313" key="4">
    <source>
        <dbReference type="Proteomes" id="UP001055219"/>
    </source>
</evidence>
<reference evidence="3" key="2">
    <citation type="submission" date="2022-07" db="EMBL/GenBank/DDBJ databases">
        <authorList>
            <person name="Goncalves M.F.M."/>
            <person name="Hilario S."/>
            <person name="Van De Peer Y."/>
            <person name="Esteves A.C."/>
            <person name="Alves A."/>
        </authorList>
    </citation>
    <scope>NUCLEOTIDE SEQUENCE</scope>
    <source>
        <strain evidence="3">MUM 19.33</strain>
    </source>
</reference>
<feature type="compositionally biased region" description="Basic and acidic residues" evidence="1">
    <location>
        <begin position="321"/>
        <end position="331"/>
    </location>
</feature>
<dbReference type="OrthoDB" id="5385189at2759"/>
<dbReference type="InterPro" id="IPR016024">
    <property type="entry name" value="ARM-type_fold"/>
</dbReference>
<proteinExistence type="predicted"/>
<protein>
    <recommendedName>
        <fullName evidence="5">Cytoskeleton-associated protein</fullName>
    </recommendedName>
</protein>
<dbReference type="GeneID" id="75834717"/>
<organism evidence="3 4">
    <name type="scientific">Emericellopsis cladophorae</name>
    <dbReference type="NCBI Taxonomy" id="2686198"/>
    <lineage>
        <taxon>Eukaryota</taxon>
        <taxon>Fungi</taxon>
        <taxon>Dikarya</taxon>
        <taxon>Ascomycota</taxon>
        <taxon>Pezizomycotina</taxon>
        <taxon>Sordariomycetes</taxon>
        <taxon>Hypocreomycetidae</taxon>
        <taxon>Hypocreales</taxon>
        <taxon>Bionectriaceae</taxon>
        <taxon>Emericellopsis</taxon>
    </lineage>
</organism>
<keyword evidence="4" id="KW-1185">Reference proteome</keyword>
<feature type="region of interest" description="Disordered" evidence="1">
    <location>
        <begin position="279"/>
        <end position="331"/>
    </location>
</feature>
<keyword evidence="2" id="KW-0472">Membrane</keyword>
<dbReference type="SUPFAM" id="SSF48371">
    <property type="entry name" value="ARM repeat"/>
    <property type="match status" value="1"/>
</dbReference>
<sequence>MGWLTSLQAFGRDERVILVTIGMAAACVVSSMFSALVIMRDDTALPPVQPKSRYITQDTEDSLEIDTLEKLLSHPNYSIGDIATKILCDRAVNNPDVINTLLFGITQPDYDERLRSLRALALLTGYDGLPTLHRPATYFALVKSLQHCLNDVEPPKLDDSRWDEYLLRDIAERFCLMLILELVNDNGAGTLIKAKFVEKWLSKQDWGESPSERRQNFAAYMDFKSNRIVTIVGHIQRSKKGLKALEKAGLIEEVAAKRQIQELPDAVMETLPIIDLRESIEPPDPQVPRPMEQSIEEQRIRRQHREAMVINDGSRPLGRGDIFERDHATPD</sequence>
<dbReference type="EMBL" id="JAGIXG020000044">
    <property type="protein sequence ID" value="KAI6779628.1"/>
    <property type="molecule type" value="Genomic_DNA"/>
</dbReference>
<dbReference type="Proteomes" id="UP001055219">
    <property type="component" value="Unassembled WGS sequence"/>
</dbReference>
<evidence type="ECO:0000256" key="2">
    <source>
        <dbReference type="SAM" id="Phobius"/>
    </source>
</evidence>
<reference evidence="3" key="1">
    <citation type="journal article" date="2021" name="J Fungi (Basel)">
        <title>Genomic and Metabolomic Analyses of the Marine Fungus Emericellopsis cladophorae: Insights into Saltwater Adaptability Mechanisms and Its Biosynthetic Potential.</title>
        <authorList>
            <person name="Goncalves M.F.M."/>
            <person name="Hilario S."/>
            <person name="Van de Peer Y."/>
            <person name="Esteves A.C."/>
            <person name="Alves A."/>
        </authorList>
    </citation>
    <scope>NUCLEOTIDE SEQUENCE</scope>
    <source>
        <strain evidence="3">MUM 19.33</strain>
    </source>
</reference>
<name>A0A9P9XY12_9HYPO</name>
<keyword evidence="2" id="KW-1133">Transmembrane helix</keyword>
<gene>
    <name evidence="3" type="ORF">J7T54_008246</name>
</gene>
<feature type="transmembrane region" description="Helical" evidence="2">
    <location>
        <begin position="16"/>
        <end position="39"/>
    </location>
</feature>
<comment type="caution">
    <text evidence="3">The sequence shown here is derived from an EMBL/GenBank/DDBJ whole genome shotgun (WGS) entry which is preliminary data.</text>
</comment>
<evidence type="ECO:0000256" key="1">
    <source>
        <dbReference type="SAM" id="MobiDB-lite"/>
    </source>
</evidence>
<dbReference type="AlphaFoldDB" id="A0A9P9XY12"/>
<evidence type="ECO:0008006" key="5">
    <source>
        <dbReference type="Google" id="ProtNLM"/>
    </source>
</evidence>
<keyword evidence="2" id="KW-0812">Transmembrane</keyword>
<evidence type="ECO:0000313" key="3">
    <source>
        <dbReference type="EMBL" id="KAI6779628.1"/>
    </source>
</evidence>
<dbReference type="RefSeq" id="XP_051360484.1">
    <property type="nucleotide sequence ID" value="XM_051508471.1"/>
</dbReference>
<accession>A0A9P9XY12</accession>